<reference evidence="4 5" key="1">
    <citation type="submission" date="2019-03" db="EMBL/GenBank/DDBJ databases">
        <title>Genomic Encyclopedia of Archaeal and Bacterial Type Strains, Phase II (KMG-II): from individual species to whole genera.</title>
        <authorList>
            <person name="Goeker M."/>
        </authorList>
    </citation>
    <scope>NUCLEOTIDE SEQUENCE [LARGE SCALE GENOMIC DNA]</scope>
    <source>
        <strain evidence="4 5">DSM 15388</strain>
    </source>
</reference>
<keyword evidence="3" id="KW-0732">Signal</keyword>
<keyword evidence="5" id="KW-1185">Reference proteome</keyword>
<dbReference type="RefSeq" id="WP_132702613.1">
    <property type="nucleotide sequence ID" value="NZ_SLZR01000014.1"/>
</dbReference>
<dbReference type="InterPro" id="IPR006059">
    <property type="entry name" value="SBP"/>
</dbReference>
<dbReference type="SUPFAM" id="SSF53850">
    <property type="entry name" value="Periplasmic binding protein-like II"/>
    <property type="match status" value="1"/>
</dbReference>
<dbReference type="OrthoDB" id="5580590at2"/>
<organism evidence="4 5">
    <name type="scientific">Reinekea marinisedimentorum</name>
    <dbReference type="NCBI Taxonomy" id="230495"/>
    <lineage>
        <taxon>Bacteria</taxon>
        <taxon>Pseudomonadati</taxon>
        <taxon>Pseudomonadota</taxon>
        <taxon>Gammaproteobacteria</taxon>
        <taxon>Oceanospirillales</taxon>
        <taxon>Saccharospirillaceae</taxon>
        <taxon>Reinekea</taxon>
    </lineage>
</organism>
<feature type="signal peptide" evidence="3">
    <location>
        <begin position="1"/>
        <end position="26"/>
    </location>
</feature>
<evidence type="ECO:0000313" key="4">
    <source>
        <dbReference type="EMBL" id="TCS38857.1"/>
    </source>
</evidence>
<dbReference type="InterPro" id="IPR050490">
    <property type="entry name" value="Bact_solute-bd_prot1"/>
</dbReference>
<feature type="chain" id="PRO_5020649315" evidence="3">
    <location>
        <begin position="27"/>
        <end position="425"/>
    </location>
</feature>
<comment type="subcellular location">
    <subcellularLocation>
        <location evidence="1">Periplasm</location>
    </subcellularLocation>
</comment>
<proteinExistence type="inferred from homology"/>
<dbReference type="GO" id="GO:0042597">
    <property type="term" value="C:periplasmic space"/>
    <property type="evidence" value="ECO:0007669"/>
    <property type="project" value="UniProtKB-SubCell"/>
</dbReference>
<comment type="similarity">
    <text evidence="2">Belongs to the bacterial solute-binding protein 1 family.</text>
</comment>
<dbReference type="PANTHER" id="PTHR43649">
    <property type="entry name" value="ARABINOSE-BINDING PROTEIN-RELATED"/>
    <property type="match status" value="1"/>
</dbReference>
<evidence type="ECO:0000256" key="3">
    <source>
        <dbReference type="SAM" id="SignalP"/>
    </source>
</evidence>
<dbReference type="Proteomes" id="UP000295793">
    <property type="component" value="Unassembled WGS sequence"/>
</dbReference>
<protein>
    <submittedName>
        <fullName evidence="4">Glucose/mannose transport system substrate-binding protein</fullName>
    </submittedName>
</protein>
<dbReference type="Gene3D" id="3.40.190.10">
    <property type="entry name" value="Periplasmic binding protein-like II"/>
    <property type="match status" value="2"/>
</dbReference>
<sequence length="425" mass="47507">MKLPSAMHRRVACCSLFLLLHVPGNATTLNLMHYWSSISETSAYSVMRVNVLESGHDISGTFLTGAGGESTREKLTDAALHGEAPDAAFVKGAGIARWARLGFLKDLSAYQNYRNELNQFYPIVRQQMEVNGKPYAIPVSLHRTNLVFSNEKLLQRHGITQPQNWDELISAMRTLKQRGIRPLAVGDEPWQLATIYESILLSVGGADLYRQAFVDNNIRAFKDPAFVVAYDRLQQLLSLASINVSNSRWYKPAEQFYNDQVGFLMGGDWISGELSIVGYKPGKNYQCFAMPGTENAFVYSVDSVAVFNQPEATTQNLQEQFIGLLVSEQVQREMNQVKGSIPPRMDVSLEHYSQCSVQAANVFKSAERNNLVLPSLANGMSASPFVTEAYLQVIADIFSEERKLSGDEFQKHLLKSLKKAQYTII</sequence>
<evidence type="ECO:0000256" key="2">
    <source>
        <dbReference type="ARBA" id="ARBA00008520"/>
    </source>
</evidence>
<dbReference type="Pfam" id="PF01547">
    <property type="entry name" value="SBP_bac_1"/>
    <property type="match status" value="1"/>
</dbReference>
<comment type="caution">
    <text evidence="4">The sequence shown here is derived from an EMBL/GenBank/DDBJ whole genome shotgun (WGS) entry which is preliminary data.</text>
</comment>
<accession>A0A4R3HZM1</accession>
<evidence type="ECO:0000313" key="5">
    <source>
        <dbReference type="Proteomes" id="UP000295793"/>
    </source>
</evidence>
<evidence type="ECO:0000256" key="1">
    <source>
        <dbReference type="ARBA" id="ARBA00004418"/>
    </source>
</evidence>
<dbReference type="EMBL" id="SLZR01000014">
    <property type="protein sequence ID" value="TCS38857.1"/>
    <property type="molecule type" value="Genomic_DNA"/>
</dbReference>
<dbReference type="AlphaFoldDB" id="A0A4R3HZM1"/>
<name>A0A4R3HZM1_9GAMM</name>
<gene>
    <name evidence="4" type="ORF">BCF53_11422</name>
</gene>